<dbReference type="AlphaFoldDB" id="A0A1I7U9I3"/>
<evidence type="ECO:0000313" key="2">
    <source>
        <dbReference type="WBParaSite" id="Csp11.Scaffold629.g16236.t1"/>
    </source>
</evidence>
<name>A0A1I7U9I3_9PELO</name>
<evidence type="ECO:0000313" key="1">
    <source>
        <dbReference type="Proteomes" id="UP000095282"/>
    </source>
</evidence>
<dbReference type="STRING" id="1561998.A0A1I7U9I3"/>
<accession>A0A1I7U9I3</accession>
<organism evidence="1 2">
    <name type="scientific">Caenorhabditis tropicalis</name>
    <dbReference type="NCBI Taxonomy" id="1561998"/>
    <lineage>
        <taxon>Eukaryota</taxon>
        <taxon>Metazoa</taxon>
        <taxon>Ecdysozoa</taxon>
        <taxon>Nematoda</taxon>
        <taxon>Chromadorea</taxon>
        <taxon>Rhabditida</taxon>
        <taxon>Rhabditina</taxon>
        <taxon>Rhabditomorpha</taxon>
        <taxon>Rhabditoidea</taxon>
        <taxon>Rhabditidae</taxon>
        <taxon>Peloderinae</taxon>
        <taxon>Caenorhabditis</taxon>
    </lineage>
</organism>
<keyword evidence="1" id="KW-1185">Reference proteome</keyword>
<dbReference type="Gene3D" id="3.60.10.10">
    <property type="entry name" value="Endonuclease/exonuclease/phosphatase"/>
    <property type="match status" value="1"/>
</dbReference>
<dbReference type="WBParaSite" id="Csp11.Scaffold629.g16236.t1">
    <property type="protein sequence ID" value="Csp11.Scaffold629.g16236.t1"/>
    <property type="gene ID" value="Csp11.Scaffold629.g16236"/>
</dbReference>
<protein>
    <submittedName>
        <fullName evidence="2">Endo/exonuclease/phosphatase domain-containing protein</fullName>
    </submittedName>
</protein>
<dbReference type="InterPro" id="IPR036691">
    <property type="entry name" value="Endo/exonu/phosph_ase_sf"/>
</dbReference>
<dbReference type="eggNOG" id="KOG0565">
    <property type="taxonomic scope" value="Eukaryota"/>
</dbReference>
<dbReference type="Proteomes" id="UP000095282">
    <property type="component" value="Unplaced"/>
</dbReference>
<reference evidence="2" key="1">
    <citation type="submission" date="2016-11" db="UniProtKB">
        <authorList>
            <consortium name="WormBaseParasite"/>
        </authorList>
    </citation>
    <scope>IDENTIFICATION</scope>
</reference>
<proteinExistence type="predicted"/>
<sequence length="100" mass="10914">MDWKITVITYNLAMKPSDADAVHNLLNSSVDNSSHLVAIGLQEVAHSETIGGALITWALSITTWMNSKAQMVLLAKTFQATNQVLIFGKKQLIGQVLIAY</sequence>